<proteinExistence type="predicted"/>
<accession>A0A0E9TN33</accession>
<dbReference type="EMBL" id="GBXM01053725">
    <property type="protein sequence ID" value="JAH54852.1"/>
    <property type="molecule type" value="Transcribed_RNA"/>
</dbReference>
<reference evidence="1" key="2">
    <citation type="journal article" date="2015" name="Fish Shellfish Immunol.">
        <title>Early steps in the European eel (Anguilla anguilla)-Vibrio vulnificus interaction in the gills: Role of the RtxA13 toxin.</title>
        <authorList>
            <person name="Callol A."/>
            <person name="Pajuelo D."/>
            <person name="Ebbesson L."/>
            <person name="Teles M."/>
            <person name="MacKenzie S."/>
            <person name="Amaro C."/>
        </authorList>
    </citation>
    <scope>NUCLEOTIDE SEQUENCE</scope>
</reference>
<sequence length="17" mass="2164">MVQKYRFYEVIRTLICT</sequence>
<protein>
    <submittedName>
        <fullName evidence="1">Uncharacterized protein</fullName>
    </submittedName>
</protein>
<organism evidence="1">
    <name type="scientific">Anguilla anguilla</name>
    <name type="common">European freshwater eel</name>
    <name type="synonym">Muraena anguilla</name>
    <dbReference type="NCBI Taxonomy" id="7936"/>
    <lineage>
        <taxon>Eukaryota</taxon>
        <taxon>Metazoa</taxon>
        <taxon>Chordata</taxon>
        <taxon>Craniata</taxon>
        <taxon>Vertebrata</taxon>
        <taxon>Euteleostomi</taxon>
        <taxon>Actinopterygii</taxon>
        <taxon>Neopterygii</taxon>
        <taxon>Teleostei</taxon>
        <taxon>Anguilliformes</taxon>
        <taxon>Anguillidae</taxon>
        <taxon>Anguilla</taxon>
    </lineage>
</organism>
<evidence type="ECO:0000313" key="1">
    <source>
        <dbReference type="EMBL" id="JAH54852.1"/>
    </source>
</evidence>
<name>A0A0E9TN33_ANGAN</name>
<reference evidence="1" key="1">
    <citation type="submission" date="2014-11" db="EMBL/GenBank/DDBJ databases">
        <authorList>
            <person name="Amaro Gonzalez C."/>
        </authorList>
    </citation>
    <scope>NUCLEOTIDE SEQUENCE</scope>
</reference>
<dbReference type="AlphaFoldDB" id="A0A0E9TN33"/>